<feature type="binding site" evidence="8">
    <location>
        <position position="81"/>
    </location>
    <ligand>
        <name>GTP</name>
        <dbReference type="ChEBI" id="CHEBI:37565"/>
    </ligand>
</feature>
<keyword evidence="10" id="KW-0548">Nucleotidyltransferase</keyword>
<evidence type="ECO:0000256" key="2">
    <source>
        <dbReference type="ARBA" id="ARBA00022679"/>
    </source>
</evidence>
<evidence type="ECO:0000256" key="7">
    <source>
        <dbReference type="ARBA" id="ARBA00023150"/>
    </source>
</evidence>
<keyword evidence="1 8" id="KW-0963">Cytoplasm</keyword>
<dbReference type="SUPFAM" id="SSF53448">
    <property type="entry name" value="Nucleotide-diphospho-sugar transferases"/>
    <property type="match status" value="1"/>
</dbReference>
<evidence type="ECO:0000256" key="6">
    <source>
        <dbReference type="ARBA" id="ARBA00023134"/>
    </source>
</evidence>
<evidence type="ECO:0000259" key="9">
    <source>
        <dbReference type="Pfam" id="PF12804"/>
    </source>
</evidence>
<feature type="binding site" evidence="8">
    <location>
        <position position="35"/>
    </location>
    <ligand>
        <name>GTP</name>
        <dbReference type="ChEBI" id="CHEBI:37565"/>
    </ligand>
</feature>
<comment type="domain">
    <text evidence="8">The N-terminal domain determines nucleotide recognition and specific binding, while the C-terminal domain determines the specific binding to the target protein.</text>
</comment>
<evidence type="ECO:0000313" key="11">
    <source>
        <dbReference type="Proteomes" id="UP000221168"/>
    </source>
</evidence>
<sequence length="216" mass="22374">MSGDRPEQETPPPAPLPAGLVLAGGLSRRMGGGDKALAMLAGRPMLAHVLDRIGTQARPLAINANGDPSRFAAFALPVIPDTMAGHPGPLAGILAGLDWCAALRPAPTRLLTVPADTPFLPRDLLARLSAAGEADVAAIASSQGRTHPVVGLWPVTVRDRLAAFLADPDNRSVMAFLGGCPHRTVDFAGPGGQDPFANVNTPDDLRRAERQIAAGE</sequence>
<dbReference type="PANTHER" id="PTHR19136">
    <property type="entry name" value="MOLYBDENUM COFACTOR GUANYLYLTRANSFERASE"/>
    <property type="match status" value="1"/>
</dbReference>
<keyword evidence="3 8" id="KW-0479">Metal-binding</keyword>
<keyword evidence="11" id="KW-1185">Reference proteome</keyword>
<keyword evidence="5 8" id="KW-0460">Magnesium</keyword>
<dbReference type="RefSeq" id="WP_099308454.1">
    <property type="nucleotide sequence ID" value="NZ_PDVP01000020.1"/>
</dbReference>
<keyword evidence="4 8" id="KW-0547">Nucleotide-binding</keyword>
<evidence type="ECO:0000313" key="10">
    <source>
        <dbReference type="EMBL" id="PHP64921.1"/>
    </source>
</evidence>
<evidence type="ECO:0000256" key="5">
    <source>
        <dbReference type="ARBA" id="ARBA00022842"/>
    </source>
</evidence>
<accession>A0A2G1QHI8</accession>
<proteinExistence type="inferred from homology"/>
<evidence type="ECO:0000256" key="3">
    <source>
        <dbReference type="ARBA" id="ARBA00022723"/>
    </source>
</evidence>
<dbReference type="GO" id="GO:1902758">
    <property type="term" value="P:bis(molybdopterin guanine dinucleotide)molybdenum biosynthetic process"/>
    <property type="evidence" value="ECO:0007669"/>
    <property type="project" value="TreeGrafter"/>
</dbReference>
<organism evidence="10 11">
    <name type="scientific">Zhengella mangrovi</name>
    <dbReference type="NCBI Taxonomy" id="1982044"/>
    <lineage>
        <taxon>Bacteria</taxon>
        <taxon>Pseudomonadati</taxon>
        <taxon>Pseudomonadota</taxon>
        <taxon>Alphaproteobacteria</taxon>
        <taxon>Hyphomicrobiales</taxon>
        <taxon>Notoacmeibacteraceae</taxon>
        <taxon>Zhengella</taxon>
    </lineage>
</organism>
<dbReference type="AlphaFoldDB" id="A0A2G1QHI8"/>
<comment type="function">
    <text evidence="8">Transfers a GMP moiety from GTP to Mo-molybdopterin (Mo-MPT) cofactor (Moco or molybdenum cofactor) to form Mo-molybdopterin guanine dinucleotide (Mo-MGD) cofactor.</text>
</comment>
<dbReference type="GO" id="GO:0061603">
    <property type="term" value="F:molybdenum cofactor guanylyltransferase activity"/>
    <property type="evidence" value="ECO:0007669"/>
    <property type="project" value="UniProtKB-EC"/>
</dbReference>
<dbReference type="Gene3D" id="3.90.550.10">
    <property type="entry name" value="Spore Coat Polysaccharide Biosynthesis Protein SpsA, Chain A"/>
    <property type="match status" value="1"/>
</dbReference>
<comment type="caution">
    <text evidence="10">The sequence shown here is derived from an EMBL/GenBank/DDBJ whole genome shotgun (WGS) entry which is preliminary data.</text>
</comment>
<dbReference type="InterPro" id="IPR029044">
    <property type="entry name" value="Nucleotide-diphossugar_trans"/>
</dbReference>
<dbReference type="InterPro" id="IPR013482">
    <property type="entry name" value="Molybde_CF_guanTrfase"/>
</dbReference>
<protein>
    <recommendedName>
        <fullName evidence="8">Molybdenum cofactor guanylyltransferase</fullName>
        <shortName evidence="8">MoCo guanylyltransferase</shortName>
        <ecNumber evidence="8">2.7.7.77</ecNumber>
    </recommendedName>
    <alternativeName>
        <fullName evidence="8">GTP:molybdopterin guanylyltransferase</fullName>
    </alternativeName>
    <alternativeName>
        <fullName evidence="8">Mo-MPT guanylyltransferase</fullName>
    </alternativeName>
    <alternativeName>
        <fullName evidence="8">Molybdopterin guanylyltransferase</fullName>
    </alternativeName>
    <alternativeName>
        <fullName evidence="8">Molybdopterin-guanine dinucleotide synthase</fullName>
        <shortName evidence="8">MGD synthase</shortName>
    </alternativeName>
</protein>
<evidence type="ECO:0000256" key="4">
    <source>
        <dbReference type="ARBA" id="ARBA00022741"/>
    </source>
</evidence>
<feature type="domain" description="MobA-like NTP transferase" evidence="9">
    <location>
        <begin position="19"/>
        <end position="175"/>
    </location>
</feature>
<evidence type="ECO:0000256" key="1">
    <source>
        <dbReference type="ARBA" id="ARBA00022490"/>
    </source>
</evidence>
<evidence type="ECO:0000256" key="8">
    <source>
        <dbReference type="HAMAP-Rule" id="MF_00316"/>
    </source>
</evidence>
<comment type="subcellular location">
    <subcellularLocation>
        <location evidence="8">Cytoplasm</location>
    </subcellularLocation>
</comment>
<dbReference type="GO" id="GO:0005525">
    <property type="term" value="F:GTP binding"/>
    <property type="evidence" value="ECO:0007669"/>
    <property type="project" value="UniProtKB-UniRule"/>
</dbReference>
<feature type="binding site" evidence="8">
    <location>
        <position position="116"/>
    </location>
    <ligand>
        <name>GTP</name>
        <dbReference type="ChEBI" id="CHEBI:37565"/>
    </ligand>
</feature>
<keyword evidence="7 8" id="KW-0501">Molybdenum cofactor biosynthesis</keyword>
<dbReference type="EMBL" id="PDVP01000020">
    <property type="protein sequence ID" value="PHP64921.1"/>
    <property type="molecule type" value="Genomic_DNA"/>
</dbReference>
<dbReference type="InterPro" id="IPR025877">
    <property type="entry name" value="MobA-like_NTP_Trfase"/>
</dbReference>
<dbReference type="PANTHER" id="PTHR19136:SF81">
    <property type="entry name" value="MOLYBDENUM COFACTOR GUANYLYLTRANSFERASE"/>
    <property type="match status" value="1"/>
</dbReference>
<keyword evidence="6 8" id="KW-0342">GTP-binding</keyword>
<dbReference type="Pfam" id="PF12804">
    <property type="entry name" value="NTP_transf_3"/>
    <property type="match status" value="1"/>
</dbReference>
<dbReference type="EC" id="2.7.7.77" evidence="8"/>
<comment type="subunit">
    <text evidence="8">Monomer.</text>
</comment>
<dbReference type="OrthoDB" id="9788394at2"/>
<keyword evidence="2 8" id="KW-0808">Transferase</keyword>
<feature type="binding site" evidence="8">
    <location>
        <begin position="22"/>
        <end position="24"/>
    </location>
    <ligand>
        <name>GTP</name>
        <dbReference type="ChEBI" id="CHEBI:37565"/>
    </ligand>
</feature>
<comment type="catalytic activity">
    <reaction evidence="8">
        <text>Mo-molybdopterin + GTP + H(+) = Mo-molybdopterin guanine dinucleotide + diphosphate</text>
        <dbReference type="Rhea" id="RHEA:34243"/>
        <dbReference type="ChEBI" id="CHEBI:15378"/>
        <dbReference type="ChEBI" id="CHEBI:33019"/>
        <dbReference type="ChEBI" id="CHEBI:37565"/>
        <dbReference type="ChEBI" id="CHEBI:71302"/>
        <dbReference type="ChEBI" id="CHEBI:71310"/>
        <dbReference type="EC" id="2.7.7.77"/>
    </reaction>
</comment>
<dbReference type="HAMAP" id="MF_00316">
    <property type="entry name" value="MobA"/>
    <property type="match status" value="1"/>
</dbReference>
<gene>
    <name evidence="8" type="primary">mobA</name>
    <name evidence="10" type="ORF">CSC94_21550</name>
</gene>
<comment type="cofactor">
    <cofactor evidence="8">
        <name>Mg(2+)</name>
        <dbReference type="ChEBI" id="CHEBI:18420"/>
    </cofactor>
</comment>
<reference evidence="10 11" key="1">
    <citation type="submission" date="2017-10" db="EMBL/GenBank/DDBJ databases">
        <title>Sedimentibacterium mangrovi gen. nov., sp. nov., a novel member of family Phyllobacteriacea isolated from mangrove sediment.</title>
        <authorList>
            <person name="Liao H."/>
            <person name="Tian Y."/>
        </authorList>
    </citation>
    <scope>NUCLEOTIDE SEQUENCE [LARGE SCALE GENOMIC DNA]</scope>
    <source>
        <strain evidence="10 11">X9-2-2</strain>
    </source>
</reference>
<comment type="similarity">
    <text evidence="8">Belongs to the MobA family.</text>
</comment>
<feature type="binding site" evidence="8">
    <location>
        <position position="63"/>
    </location>
    <ligand>
        <name>GTP</name>
        <dbReference type="ChEBI" id="CHEBI:37565"/>
    </ligand>
</feature>
<dbReference type="CDD" id="cd02503">
    <property type="entry name" value="MobA"/>
    <property type="match status" value="1"/>
</dbReference>
<name>A0A2G1QHI8_9HYPH</name>
<dbReference type="NCBIfam" id="TIGR02665">
    <property type="entry name" value="molyb_mobA"/>
    <property type="match status" value="1"/>
</dbReference>
<feature type="binding site" evidence="8">
    <location>
        <position position="116"/>
    </location>
    <ligand>
        <name>Mg(2+)</name>
        <dbReference type="ChEBI" id="CHEBI:18420"/>
    </ligand>
</feature>
<dbReference type="GO" id="GO:0046872">
    <property type="term" value="F:metal ion binding"/>
    <property type="evidence" value="ECO:0007669"/>
    <property type="project" value="UniProtKB-KW"/>
</dbReference>
<dbReference type="Proteomes" id="UP000221168">
    <property type="component" value="Unassembled WGS sequence"/>
</dbReference>
<dbReference type="GO" id="GO:0005737">
    <property type="term" value="C:cytoplasm"/>
    <property type="evidence" value="ECO:0007669"/>
    <property type="project" value="UniProtKB-SubCell"/>
</dbReference>